<keyword evidence="1" id="KW-0175">Coiled coil</keyword>
<proteinExistence type="predicted"/>
<dbReference type="AlphaFoldDB" id="A0A814ILJ6"/>
<accession>A0A814ILJ6</accession>
<dbReference type="Proteomes" id="UP000663889">
    <property type="component" value="Unassembled WGS sequence"/>
</dbReference>
<feature type="non-terminal residue" evidence="2">
    <location>
        <position position="1"/>
    </location>
</feature>
<evidence type="ECO:0000256" key="1">
    <source>
        <dbReference type="SAM" id="Coils"/>
    </source>
</evidence>
<feature type="coiled-coil region" evidence="1">
    <location>
        <begin position="231"/>
        <end position="258"/>
    </location>
</feature>
<dbReference type="EMBL" id="CAJNOU010000536">
    <property type="protein sequence ID" value="CAF1025159.1"/>
    <property type="molecule type" value="Genomic_DNA"/>
</dbReference>
<sequence>MLDCNYEHDKREYYAQLIRDFQKTIPINELDKALKNQAIQYEELINTQEQKHPIIYNLHLHELEQMKTSIENEICELQRRSFQPKQEAKQSIELCDTIDKLFVDLVCARKKHQLLHNALLNVKFKSIDAEKLYAMHQNEEEHENEELLILDKKKKKFDEFKQILDQQEIQYEELINTQEQKRPIIHDLRKRINEFHQMNEAFYNSLSATQVELKTDEDDHWQQRSLFTEKQSKLKKDLHELEQMKISIENEIRELQRSSFQPKQEAKQSIELRDTIDKLFVDLVCARKKHQLLHNALLNVKFKSIDAEKLYAMHQNEEEHENEEEYYAQLIRDFQKTIPINELDKALKNQEIQYEELINTQEQKRPIIHDLRKRINEFHQMNEAFYNSLSATQVYELKSDEDDHWQQRSLFTEKQSKFKKNLRELEQKKHQLLHNALLNVKFKSIDAEKLYAMHQNEEEHENEDLLILDKKKKKFDEFKQILDQQQIDLTTKRNNFNQMRGMNTHKINVIRRQIDSTRICQTQLNTMNIN</sequence>
<protein>
    <submittedName>
        <fullName evidence="2">Uncharacterized protein</fullName>
    </submittedName>
</protein>
<gene>
    <name evidence="2" type="ORF">SEV965_LOCUS12010</name>
</gene>
<comment type="caution">
    <text evidence="2">The sequence shown here is derived from an EMBL/GenBank/DDBJ whole genome shotgun (WGS) entry which is preliminary data.</text>
</comment>
<evidence type="ECO:0000313" key="2">
    <source>
        <dbReference type="EMBL" id="CAF1025159.1"/>
    </source>
</evidence>
<evidence type="ECO:0000313" key="3">
    <source>
        <dbReference type="Proteomes" id="UP000663889"/>
    </source>
</evidence>
<name>A0A814ILJ6_9BILA</name>
<organism evidence="2 3">
    <name type="scientific">Rotaria sordida</name>
    <dbReference type="NCBI Taxonomy" id="392033"/>
    <lineage>
        <taxon>Eukaryota</taxon>
        <taxon>Metazoa</taxon>
        <taxon>Spiralia</taxon>
        <taxon>Gnathifera</taxon>
        <taxon>Rotifera</taxon>
        <taxon>Eurotatoria</taxon>
        <taxon>Bdelloidea</taxon>
        <taxon>Philodinida</taxon>
        <taxon>Philodinidae</taxon>
        <taxon>Rotaria</taxon>
    </lineage>
</organism>
<feature type="coiled-coil region" evidence="1">
    <location>
        <begin position="150"/>
        <end position="177"/>
    </location>
</feature>
<reference evidence="2" key="1">
    <citation type="submission" date="2021-02" db="EMBL/GenBank/DDBJ databases">
        <authorList>
            <person name="Nowell W R."/>
        </authorList>
    </citation>
    <scope>NUCLEOTIDE SEQUENCE</scope>
</reference>